<feature type="transmembrane region" description="Helical" evidence="1">
    <location>
        <begin position="255"/>
        <end position="274"/>
    </location>
</feature>
<feature type="chain" id="PRO_5003901035" description="PEP-CTERM protein-sorting domain-containing protein" evidence="2">
    <location>
        <begin position="28"/>
        <end position="279"/>
    </location>
</feature>
<dbReference type="STRING" id="1129793.GPLA_0701"/>
<dbReference type="Proteomes" id="UP000006322">
    <property type="component" value="Unassembled WGS sequence"/>
</dbReference>
<gene>
    <name evidence="3" type="ORF">GPLA_0701</name>
</gene>
<evidence type="ECO:0000256" key="2">
    <source>
        <dbReference type="SAM" id="SignalP"/>
    </source>
</evidence>
<comment type="caution">
    <text evidence="3">The sequence shown here is derived from an EMBL/GenBank/DDBJ whole genome shotgun (WGS) entry which is preliminary data.</text>
</comment>
<keyword evidence="4" id="KW-1185">Reference proteome</keyword>
<protein>
    <recommendedName>
        <fullName evidence="5">PEP-CTERM protein-sorting domain-containing protein</fullName>
    </recommendedName>
</protein>
<sequence length="279" mass="28948">MYALMNKSKSVSIAALLTLAAAQQVSAATITFGGQAATDGSNKTSKNVNADNTITSISDGFFISTFDTATAIPGIPGGGDTQYNVAGKSEGCALNSPLEITPSGANVLNVRKGSDGSIAAAPAGDSTCYAYTTPTTVGQPSYVDIDYTDFLANIGNLSANLAGSSINYLGFYWGSVDAYNSFEFYSDDQLVAKITGPELLAQLNGKAGDQVADSSNVYVNIDFSFDEAFNRFRVITSGIAGEFDNIVVGLDQRPVSAPASLAFLGLGLLGLGLGRRFKK</sequence>
<dbReference type="OrthoDB" id="8558695at2"/>
<dbReference type="RefSeq" id="WP_007103421.1">
    <property type="nucleotide sequence ID" value="NZ_BAER01000017.1"/>
</dbReference>
<evidence type="ECO:0000256" key="1">
    <source>
        <dbReference type="SAM" id="Phobius"/>
    </source>
</evidence>
<accession>K6ZMS1</accession>
<dbReference type="AlphaFoldDB" id="K6ZMS1"/>
<reference evidence="4" key="1">
    <citation type="journal article" date="2014" name="Environ. Microbiol.">
        <title>Comparative genomics of the marine bacterial genus Glaciecola reveals the high degree of genomic diversity and genomic characteristic for cold adaptation.</title>
        <authorList>
            <person name="Qin Q.L."/>
            <person name="Xie B.B."/>
            <person name="Yu Y."/>
            <person name="Shu Y.L."/>
            <person name="Rong J.C."/>
            <person name="Zhang Y.J."/>
            <person name="Zhao D.L."/>
            <person name="Chen X.L."/>
            <person name="Zhang X.Y."/>
            <person name="Chen B."/>
            <person name="Zhou B.C."/>
            <person name="Zhang Y.Z."/>
        </authorList>
    </citation>
    <scope>NUCLEOTIDE SEQUENCE [LARGE SCALE GENOMIC DNA]</scope>
    <source>
        <strain evidence="4">LMG 21857</strain>
    </source>
</reference>
<organism evidence="3 4">
    <name type="scientific">Paraglaciecola polaris LMG 21857</name>
    <dbReference type="NCBI Taxonomy" id="1129793"/>
    <lineage>
        <taxon>Bacteria</taxon>
        <taxon>Pseudomonadati</taxon>
        <taxon>Pseudomonadota</taxon>
        <taxon>Gammaproteobacteria</taxon>
        <taxon>Alteromonadales</taxon>
        <taxon>Alteromonadaceae</taxon>
        <taxon>Paraglaciecola</taxon>
    </lineage>
</organism>
<evidence type="ECO:0000313" key="4">
    <source>
        <dbReference type="Proteomes" id="UP000006322"/>
    </source>
</evidence>
<keyword evidence="1" id="KW-0812">Transmembrane</keyword>
<evidence type="ECO:0000313" key="3">
    <source>
        <dbReference type="EMBL" id="GAC31617.1"/>
    </source>
</evidence>
<keyword evidence="1" id="KW-1133">Transmembrane helix</keyword>
<keyword evidence="1" id="KW-0472">Membrane</keyword>
<evidence type="ECO:0008006" key="5">
    <source>
        <dbReference type="Google" id="ProtNLM"/>
    </source>
</evidence>
<name>K6ZMS1_9ALTE</name>
<dbReference type="EMBL" id="BAER01000017">
    <property type="protein sequence ID" value="GAC31617.1"/>
    <property type="molecule type" value="Genomic_DNA"/>
</dbReference>
<proteinExistence type="predicted"/>
<keyword evidence="2" id="KW-0732">Signal</keyword>
<feature type="signal peptide" evidence="2">
    <location>
        <begin position="1"/>
        <end position="27"/>
    </location>
</feature>